<name>A0A6G1DRY3_9ORYZ</name>
<protein>
    <submittedName>
        <fullName evidence="2">Uncharacterized protein</fullName>
    </submittedName>
</protein>
<organism evidence="2 3">
    <name type="scientific">Oryza meyeriana var. granulata</name>
    <dbReference type="NCBI Taxonomy" id="110450"/>
    <lineage>
        <taxon>Eukaryota</taxon>
        <taxon>Viridiplantae</taxon>
        <taxon>Streptophyta</taxon>
        <taxon>Embryophyta</taxon>
        <taxon>Tracheophyta</taxon>
        <taxon>Spermatophyta</taxon>
        <taxon>Magnoliopsida</taxon>
        <taxon>Liliopsida</taxon>
        <taxon>Poales</taxon>
        <taxon>Poaceae</taxon>
        <taxon>BOP clade</taxon>
        <taxon>Oryzoideae</taxon>
        <taxon>Oryzeae</taxon>
        <taxon>Oryzinae</taxon>
        <taxon>Oryza</taxon>
        <taxon>Oryza meyeriana</taxon>
    </lineage>
</organism>
<evidence type="ECO:0000313" key="3">
    <source>
        <dbReference type="Proteomes" id="UP000479710"/>
    </source>
</evidence>
<dbReference type="AlphaFoldDB" id="A0A6G1DRY3"/>
<feature type="compositionally biased region" description="Low complexity" evidence="1">
    <location>
        <begin position="52"/>
        <end position="64"/>
    </location>
</feature>
<reference evidence="2 3" key="1">
    <citation type="submission" date="2019-11" db="EMBL/GenBank/DDBJ databases">
        <title>Whole genome sequence of Oryza granulata.</title>
        <authorList>
            <person name="Li W."/>
        </authorList>
    </citation>
    <scope>NUCLEOTIDE SEQUENCE [LARGE SCALE GENOMIC DNA]</scope>
    <source>
        <strain evidence="3">cv. Menghai</strain>
        <tissue evidence="2">Leaf</tissue>
    </source>
</reference>
<comment type="caution">
    <text evidence="2">The sequence shown here is derived from an EMBL/GenBank/DDBJ whole genome shotgun (WGS) entry which is preliminary data.</text>
</comment>
<sequence>MAGLSLPNSVLHRNWVAAQSDQKFFEVSGRRSSFAFKKKSADECRLSQSNNPLSPSTPTLKTTGGSRGHEGCLHASSG</sequence>
<evidence type="ECO:0000313" key="2">
    <source>
        <dbReference type="EMBL" id="KAF0915280.1"/>
    </source>
</evidence>
<keyword evidence="3" id="KW-1185">Reference proteome</keyword>
<dbReference type="EMBL" id="SPHZ02000006">
    <property type="protein sequence ID" value="KAF0915280.1"/>
    <property type="molecule type" value="Genomic_DNA"/>
</dbReference>
<evidence type="ECO:0000256" key="1">
    <source>
        <dbReference type="SAM" id="MobiDB-lite"/>
    </source>
</evidence>
<accession>A0A6G1DRY3</accession>
<feature type="region of interest" description="Disordered" evidence="1">
    <location>
        <begin position="46"/>
        <end position="78"/>
    </location>
</feature>
<gene>
    <name evidence="2" type="ORF">E2562_035224</name>
</gene>
<proteinExistence type="predicted"/>
<dbReference type="Proteomes" id="UP000479710">
    <property type="component" value="Unassembled WGS sequence"/>
</dbReference>